<protein>
    <submittedName>
        <fullName evidence="1">Loader and inhibitor of phage G40P</fullName>
    </submittedName>
</protein>
<dbReference type="InterPro" id="IPR036173">
    <property type="entry name" value="G39-like_N_sf"/>
</dbReference>
<dbReference type="STRING" id="1499688.BN000_04701"/>
<dbReference type="RefSeq" id="WP_090638803.1">
    <property type="nucleotide sequence ID" value="NZ_CVRB01000005.1"/>
</dbReference>
<dbReference type="Gene3D" id="1.10.8.200">
    <property type="entry name" value="Replisome organizer (g39p helicase loader/inhibitor protein)"/>
    <property type="match status" value="1"/>
</dbReference>
<dbReference type="AlphaFoldDB" id="A0A0U1P349"/>
<evidence type="ECO:0000313" key="2">
    <source>
        <dbReference type="Proteomes" id="UP000199087"/>
    </source>
</evidence>
<name>A0A0U1P349_9BACI</name>
<evidence type="ECO:0000313" key="1">
    <source>
        <dbReference type="EMBL" id="CRK84656.1"/>
    </source>
</evidence>
<sequence length="116" mass="13560">MIKQETFKILKKIAAFYDQFAFDQEKVDLWHEVLKRYSFDEVQKNLFSYVAKSCNPPCLYDLVHKQEGSRTIPNAEETKILLIRNYVPASEEVVQHNLAKMRAILGIKRGQANEQI</sequence>
<keyword evidence="2" id="KW-1185">Reference proteome</keyword>
<accession>A0A0U1P349</accession>
<proteinExistence type="predicted"/>
<organism evidence="1 2">
    <name type="scientific">Neobacillus massiliamazoniensis</name>
    <dbReference type="NCBI Taxonomy" id="1499688"/>
    <lineage>
        <taxon>Bacteria</taxon>
        <taxon>Bacillati</taxon>
        <taxon>Bacillota</taxon>
        <taxon>Bacilli</taxon>
        <taxon>Bacillales</taxon>
        <taxon>Bacillaceae</taxon>
        <taxon>Neobacillus</taxon>
    </lineage>
</organism>
<dbReference type="OrthoDB" id="2925747at2"/>
<gene>
    <name evidence="1" type="ORF">BN000_04701</name>
</gene>
<dbReference type="Proteomes" id="UP000199087">
    <property type="component" value="Unassembled WGS sequence"/>
</dbReference>
<dbReference type="SUPFAM" id="SSF89064">
    <property type="entry name" value="Replisome organizer (g39p helicase loader/inhibitor protein)"/>
    <property type="match status" value="1"/>
</dbReference>
<reference evidence="2" key="1">
    <citation type="submission" date="2015-05" db="EMBL/GenBank/DDBJ databases">
        <authorList>
            <person name="Urmite Genomes"/>
        </authorList>
    </citation>
    <scope>NUCLEOTIDE SEQUENCE [LARGE SCALE GENOMIC DNA]</scope>
    <source>
        <strain evidence="2">LF1</strain>
    </source>
</reference>
<dbReference type="EMBL" id="CVRB01000005">
    <property type="protein sequence ID" value="CRK84656.1"/>
    <property type="molecule type" value="Genomic_DNA"/>
</dbReference>